<feature type="region of interest" description="Disordered" evidence="1">
    <location>
        <begin position="453"/>
        <end position="475"/>
    </location>
</feature>
<keyword evidence="4" id="KW-1185">Reference proteome</keyword>
<accession>A0AAN7NUD0</accession>
<gene>
    <name evidence="3" type="ORF">QYF61_009800</name>
</gene>
<evidence type="ECO:0000313" key="3">
    <source>
        <dbReference type="EMBL" id="KAK4822100.1"/>
    </source>
</evidence>
<organism evidence="3 4">
    <name type="scientific">Mycteria americana</name>
    <name type="common">Wood stork</name>
    <dbReference type="NCBI Taxonomy" id="33587"/>
    <lineage>
        <taxon>Eukaryota</taxon>
        <taxon>Metazoa</taxon>
        <taxon>Chordata</taxon>
        <taxon>Craniata</taxon>
        <taxon>Vertebrata</taxon>
        <taxon>Euteleostomi</taxon>
        <taxon>Archelosauria</taxon>
        <taxon>Archosauria</taxon>
        <taxon>Dinosauria</taxon>
        <taxon>Saurischia</taxon>
        <taxon>Theropoda</taxon>
        <taxon>Coelurosauria</taxon>
        <taxon>Aves</taxon>
        <taxon>Neognathae</taxon>
        <taxon>Neoaves</taxon>
        <taxon>Aequornithes</taxon>
        <taxon>Ciconiiformes</taxon>
        <taxon>Ciconiidae</taxon>
        <taxon>Mycteria</taxon>
    </lineage>
</organism>
<proteinExistence type="predicted"/>
<dbReference type="PANTHER" id="PTHR33332">
    <property type="entry name" value="REVERSE TRANSCRIPTASE DOMAIN-CONTAINING PROTEIN"/>
    <property type="match status" value="1"/>
</dbReference>
<comment type="caution">
    <text evidence="3">The sequence shown here is derived from an EMBL/GenBank/DDBJ whole genome shotgun (WGS) entry which is preliminary data.</text>
</comment>
<dbReference type="AlphaFoldDB" id="A0AAN7NUD0"/>
<sequence>MDTSGNMGNSNSIYRKKFTLRVVKHWARLPRNSVAPPSLEIFQLDWRWPCATCSNWTCIEQEGSTCSVVGLSMATHFEVLHHDLTHSHAHFKVYLLQHGLIHSHRCFAKGSLDHCKLKRKFRHSQHGFTKGKSCLTNVISFYNMVTQPVDEEKAVDIVFLDFSKAFDAVPHSILLDKLSNCGMSGFMVRCVKNWLKGRAQRVALKGTTSGWRLVTSGLNSGPVLFNTFINNLDAEVECTISKFADSTKLGGAVDSLEGQEALQRDLDRLEHWAMINGMKFNKSKCWILHLGVLVDSRLNMSQQCALAAKRANRILACIKHSITSQSKEVIIPLYSALLRPPLEYCVQLWAPQFKDVQVLECVQRRATKLVKGLKGMSYEEWPRTLGCLKRRLRSDLIALYSILRRGSGEGGADLFSLYAVIGHVGMLQRRSRGGSDWTSGSISLLRGQSNTGTGFLERWDRRNDSDGKRPEQLKG</sequence>
<dbReference type="EMBL" id="JAUNZN010000004">
    <property type="protein sequence ID" value="KAK4822100.1"/>
    <property type="molecule type" value="Genomic_DNA"/>
</dbReference>
<evidence type="ECO:0000256" key="1">
    <source>
        <dbReference type="SAM" id="MobiDB-lite"/>
    </source>
</evidence>
<evidence type="ECO:0000259" key="2">
    <source>
        <dbReference type="Pfam" id="PF00078"/>
    </source>
</evidence>
<reference evidence="3 4" key="1">
    <citation type="journal article" date="2023" name="J. Hered.">
        <title>Chromosome-level genome of the wood stork (Mycteria americana) provides insight into avian chromosome evolution.</title>
        <authorList>
            <person name="Flamio R. Jr."/>
            <person name="Ramstad K.M."/>
        </authorList>
    </citation>
    <scope>NUCLEOTIDE SEQUENCE [LARGE SCALE GENOMIC DNA]</scope>
    <source>
        <strain evidence="3">JAX WOST 10</strain>
    </source>
</reference>
<feature type="domain" description="Reverse transcriptase" evidence="2">
    <location>
        <begin position="119"/>
        <end position="289"/>
    </location>
</feature>
<feature type="compositionally biased region" description="Basic and acidic residues" evidence="1">
    <location>
        <begin position="457"/>
        <end position="475"/>
    </location>
</feature>
<evidence type="ECO:0000313" key="4">
    <source>
        <dbReference type="Proteomes" id="UP001333110"/>
    </source>
</evidence>
<name>A0AAN7NUD0_MYCAM</name>
<dbReference type="InterPro" id="IPR000477">
    <property type="entry name" value="RT_dom"/>
</dbReference>
<dbReference type="Proteomes" id="UP001333110">
    <property type="component" value="Unassembled WGS sequence"/>
</dbReference>
<protein>
    <recommendedName>
        <fullName evidence="2">Reverse transcriptase domain-containing protein</fullName>
    </recommendedName>
</protein>
<dbReference type="Pfam" id="PF00078">
    <property type="entry name" value="RVT_1"/>
    <property type="match status" value="1"/>
</dbReference>